<keyword evidence="5 13" id="KW-0812">Transmembrane</keyword>
<evidence type="ECO:0000256" key="6">
    <source>
        <dbReference type="ARBA" id="ARBA00022826"/>
    </source>
</evidence>
<gene>
    <name evidence="14" type="ORF">GHI93_09185</name>
</gene>
<dbReference type="GO" id="GO:0016020">
    <property type="term" value="C:membrane"/>
    <property type="evidence" value="ECO:0007669"/>
    <property type="project" value="UniProtKB-SubCell"/>
</dbReference>
<comment type="subcellular location">
    <subcellularLocation>
        <location evidence="1">Membrane</location>
        <topology evidence="1">Multi-pass membrane protein</topology>
    </subcellularLocation>
</comment>
<keyword evidence="4" id="KW-0633">Potassium transport</keyword>
<organism evidence="14 15">
    <name type="scientific">Lactococcus hircilactis</name>
    <dbReference type="NCBI Taxonomy" id="1494462"/>
    <lineage>
        <taxon>Bacteria</taxon>
        <taxon>Bacillati</taxon>
        <taxon>Bacillota</taxon>
        <taxon>Bacilli</taxon>
        <taxon>Lactobacillales</taxon>
        <taxon>Streptococcaceae</taxon>
        <taxon>Lactococcus</taxon>
    </lineage>
</organism>
<evidence type="ECO:0000256" key="12">
    <source>
        <dbReference type="ARBA" id="ARBA00034430"/>
    </source>
</evidence>
<evidence type="ECO:0000256" key="8">
    <source>
        <dbReference type="ARBA" id="ARBA00022989"/>
    </source>
</evidence>
<evidence type="ECO:0000256" key="13">
    <source>
        <dbReference type="SAM" id="Phobius"/>
    </source>
</evidence>
<keyword evidence="15" id="KW-1185">Reference proteome</keyword>
<dbReference type="Pfam" id="PF06736">
    <property type="entry name" value="TMEM175"/>
    <property type="match status" value="1"/>
</dbReference>
<feature type="transmembrane region" description="Helical" evidence="13">
    <location>
        <begin position="156"/>
        <end position="182"/>
    </location>
</feature>
<protein>
    <submittedName>
        <fullName evidence="14">DUF1211 domain-containing protein</fullName>
    </submittedName>
</protein>
<comment type="caution">
    <text evidence="14">The sequence shown here is derived from an EMBL/GenBank/DDBJ whole genome shotgun (WGS) entry which is preliminary data.</text>
</comment>
<evidence type="ECO:0000256" key="4">
    <source>
        <dbReference type="ARBA" id="ARBA00022538"/>
    </source>
</evidence>
<accession>A0A7X1ZA67</accession>
<dbReference type="InterPro" id="IPR010617">
    <property type="entry name" value="TMEM175-like"/>
</dbReference>
<evidence type="ECO:0000313" key="14">
    <source>
        <dbReference type="EMBL" id="MQW40099.1"/>
    </source>
</evidence>
<dbReference type="Proteomes" id="UP000439550">
    <property type="component" value="Unassembled WGS sequence"/>
</dbReference>
<evidence type="ECO:0000256" key="10">
    <source>
        <dbReference type="ARBA" id="ARBA00023136"/>
    </source>
</evidence>
<reference evidence="14 15" key="1">
    <citation type="submission" date="2019-10" db="EMBL/GenBank/DDBJ databases">
        <authorList>
            <person name="Dong K."/>
        </authorList>
    </citation>
    <scope>NUCLEOTIDE SEQUENCE [LARGE SCALE GENOMIC DNA]</scope>
    <source>
        <strain evidence="14 15">DSM 28960</strain>
    </source>
</reference>
<dbReference type="GO" id="GO:0005267">
    <property type="term" value="F:potassium channel activity"/>
    <property type="evidence" value="ECO:0007669"/>
    <property type="project" value="UniProtKB-KW"/>
</dbReference>
<evidence type="ECO:0000256" key="9">
    <source>
        <dbReference type="ARBA" id="ARBA00023065"/>
    </source>
</evidence>
<evidence type="ECO:0000256" key="11">
    <source>
        <dbReference type="ARBA" id="ARBA00023303"/>
    </source>
</evidence>
<keyword evidence="10 13" id="KW-0472">Membrane</keyword>
<sequence length="198" mass="22937">MKKRKIACYEKHMIETLKTFTDAIMSIIATLMVLEIPVPHLLNGQHYALQETFNALVIFFVSFLVVLSYYFDMTKFFHRIHKISGLHVFLYVIFLMLLSLFPFMTQVNIGTHPTLFTIVYVIYIVVVSRFISMLCQKVYQFNGITLKRNRHSAWDLLLMATLAIVLSFFVGSNGSSFVLLYLPIRSLISSVVFDDENE</sequence>
<evidence type="ECO:0000256" key="3">
    <source>
        <dbReference type="ARBA" id="ARBA00022448"/>
    </source>
</evidence>
<evidence type="ECO:0000256" key="5">
    <source>
        <dbReference type="ARBA" id="ARBA00022692"/>
    </source>
</evidence>
<dbReference type="OrthoDB" id="2242602at2"/>
<proteinExistence type="inferred from homology"/>
<feature type="transmembrane region" description="Helical" evidence="13">
    <location>
        <begin position="20"/>
        <end position="41"/>
    </location>
</feature>
<feature type="transmembrane region" description="Helical" evidence="13">
    <location>
        <begin position="83"/>
        <end position="103"/>
    </location>
</feature>
<comment type="catalytic activity">
    <reaction evidence="12">
        <text>K(+)(in) = K(+)(out)</text>
        <dbReference type="Rhea" id="RHEA:29463"/>
        <dbReference type="ChEBI" id="CHEBI:29103"/>
    </reaction>
</comment>
<dbReference type="EMBL" id="WITJ01000012">
    <property type="protein sequence ID" value="MQW40099.1"/>
    <property type="molecule type" value="Genomic_DNA"/>
</dbReference>
<evidence type="ECO:0000256" key="7">
    <source>
        <dbReference type="ARBA" id="ARBA00022958"/>
    </source>
</evidence>
<keyword evidence="9" id="KW-0406">Ion transport</keyword>
<dbReference type="GO" id="GO:0015252">
    <property type="term" value="F:proton channel activity"/>
    <property type="evidence" value="ECO:0007669"/>
    <property type="project" value="InterPro"/>
</dbReference>
<keyword evidence="11" id="KW-0407">Ion channel</keyword>
<keyword evidence="7" id="KW-0630">Potassium</keyword>
<comment type="similarity">
    <text evidence="2">Belongs to the TMEM175 family.</text>
</comment>
<dbReference type="RefSeq" id="WP_153496759.1">
    <property type="nucleotide sequence ID" value="NZ_CAXYUY010000003.1"/>
</dbReference>
<feature type="transmembrane region" description="Helical" evidence="13">
    <location>
        <begin position="53"/>
        <end position="71"/>
    </location>
</feature>
<dbReference type="AlphaFoldDB" id="A0A7X1ZA67"/>
<evidence type="ECO:0000256" key="2">
    <source>
        <dbReference type="ARBA" id="ARBA00006920"/>
    </source>
</evidence>
<keyword evidence="8 13" id="KW-1133">Transmembrane helix</keyword>
<name>A0A7X1ZA67_9LACT</name>
<keyword evidence="6" id="KW-0631">Potassium channel</keyword>
<feature type="transmembrane region" description="Helical" evidence="13">
    <location>
        <begin position="115"/>
        <end position="135"/>
    </location>
</feature>
<evidence type="ECO:0000313" key="15">
    <source>
        <dbReference type="Proteomes" id="UP000439550"/>
    </source>
</evidence>
<evidence type="ECO:0000256" key="1">
    <source>
        <dbReference type="ARBA" id="ARBA00004141"/>
    </source>
</evidence>
<keyword evidence="3" id="KW-0813">Transport</keyword>